<organism evidence="1 2">
    <name type="scientific">Lupinus angustifolius</name>
    <name type="common">Narrow-leaved blue lupine</name>
    <dbReference type="NCBI Taxonomy" id="3871"/>
    <lineage>
        <taxon>Eukaryota</taxon>
        <taxon>Viridiplantae</taxon>
        <taxon>Streptophyta</taxon>
        <taxon>Embryophyta</taxon>
        <taxon>Tracheophyta</taxon>
        <taxon>Spermatophyta</taxon>
        <taxon>Magnoliopsida</taxon>
        <taxon>eudicotyledons</taxon>
        <taxon>Gunneridae</taxon>
        <taxon>Pentapetalae</taxon>
        <taxon>rosids</taxon>
        <taxon>fabids</taxon>
        <taxon>Fabales</taxon>
        <taxon>Fabaceae</taxon>
        <taxon>Papilionoideae</taxon>
        <taxon>50 kb inversion clade</taxon>
        <taxon>genistoids sensu lato</taxon>
        <taxon>core genistoids</taxon>
        <taxon>Genisteae</taxon>
        <taxon>Lupinus</taxon>
    </lineage>
</organism>
<gene>
    <name evidence="1" type="ORF">TanjilG_31591</name>
</gene>
<dbReference type="Gramene" id="OIW11841">
    <property type="protein sequence ID" value="OIW11841"/>
    <property type="gene ID" value="TanjilG_31591"/>
</dbReference>
<sequence>MVPSPAVVTVIWRSSIHGSLKHWGLGMEVWLPFSGGFGEDGVTRFIKAKDKIECVISFEGDSIKVAIWNRHKTYSVTIFTRFSFNFTA</sequence>
<dbReference type="AlphaFoldDB" id="A0A4P1RIR1"/>
<keyword evidence="2" id="KW-1185">Reference proteome</keyword>
<name>A0A4P1RIR1_LUPAN</name>
<dbReference type="Proteomes" id="UP000188354">
    <property type="component" value="Chromosome LG05"/>
</dbReference>
<accession>A0A4P1RIR1</accession>
<protein>
    <submittedName>
        <fullName evidence="1">Uncharacterized protein</fullName>
    </submittedName>
</protein>
<dbReference type="EMBL" id="CM007365">
    <property type="protein sequence ID" value="OIW11841.1"/>
    <property type="molecule type" value="Genomic_DNA"/>
</dbReference>
<proteinExistence type="predicted"/>
<evidence type="ECO:0000313" key="2">
    <source>
        <dbReference type="Proteomes" id="UP000188354"/>
    </source>
</evidence>
<evidence type="ECO:0000313" key="1">
    <source>
        <dbReference type="EMBL" id="OIW11841.1"/>
    </source>
</evidence>
<reference evidence="1 2" key="1">
    <citation type="journal article" date="2017" name="Plant Biotechnol. J.">
        <title>A comprehensive draft genome sequence for lupin (Lupinus angustifolius), an emerging health food: insights into plant-microbe interactions and legume evolution.</title>
        <authorList>
            <person name="Hane J.K."/>
            <person name="Ming Y."/>
            <person name="Kamphuis L.G."/>
            <person name="Nelson M.N."/>
            <person name="Garg G."/>
            <person name="Atkins C.A."/>
            <person name="Bayer P.E."/>
            <person name="Bravo A."/>
            <person name="Bringans S."/>
            <person name="Cannon S."/>
            <person name="Edwards D."/>
            <person name="Foley R."/>
            <person name="Gao L.L."/>
            <person name="Harrison M.J."/>
            <person name="Huang W."/>
            <person name="Hurgobin B."/>
            <person name="Li S."/>
            <person name="Liu C.W."/>
            <person name="McGrath A."/>
            <person name="Morahan G."/>
            <person name="Murray J."/>
            <person name="Weller J."/>
            <person name="Jian J."/>
            <person name="Singh K.B."/>
        </authorList>
    </citation>
    <scope>NUCLEOTIDE SEQUENCE [LARGE SCALE GENOMIC DNA]</scope>
    <source>
        <strain evidence="2">cv. Tanjil</strain>
        <tissue evidence="1">Whole plant</tissue>
    </source>
</reference>